<dbReference type="Gene3D" id="3.40.50.12080">
    <property type="match status" value="2"/>
</dbReference>
<feature type="domain" description="Polysaccharide biosynthesis enzyme WcbI" evidence="1">
    <location>
        <begin position="33"/>
        <end position="238"/>
    </location>
</feature>
<dbReference type="EMBL" id="JAQQKX010000003">
    <property type="protein sequence ID" value="MDC7682612.1"/>
    <property type="molecule type" value="Genomic_DNA"/>
</dbReference>
<evidence type="ECO:0000313" key="2">
    <source>
        <dbReference type="EMBL" id="MDC7682612.1"/>
    </source>
</evidence>
<evidence type="ECO:0000313" key="3">
    <source>
        <dbReference type="Proteomes" id="UP001214854"/>
    </source>
</evidence>
<reference evidence="2 3" key="1">
    <citation type="submission" date="2023-01" db="EMBL/GenBank/DDBJ databases">
        <title>Novel species of the genus Asticcacaulis isolated from rivers.</title>
        <authorList>
            <person name="Lu H."/>
        </authorList>
    </citation>
    <scope>NUCLEOTIDE SEQUENCE [LARGE SCALE GENOMIC DNA]</scope>
    <source>
        <strain evidence="2 3">BYS171W</strain>
    </source>
</reference>
<proteinExistence type="predicted"/>
<dbReference type="Proteomes" id="UP001214854">
    <property type="component" value="Unassembled WGS sequence"/>
</dbReference>
<sequence length="324" mass="36602">MIGSQDRSLIVRAARKASRLLSSLTPSAGSPRIALVGNCQAQALIPMLKAMVPSAHILGAVSVASFPRNTYANHARLIDTADIVLSLTIHDQYPVEWLRTTNLQTLCGDRLHLIPNMYFLGYTPDMVYLHAAGSRHVVQGPMTDYHLASVIHAYQQGWSPDRAVALFSDDTFFERNYAGAAEQSLAEMVRREAHLEVRMADYIAEHYKSRRLFHTLNHPTAHLLGVLAHRILSHLGIDHYDISQVTQEDYLSDIVKAPHPAVHRMLGLNFDNPSVDRAHVLKPDHTPDLYSLRYYTPQELVEAYYAVYDRHREFIMAYQTHISA</sequence>
<gene>
    <name evidence="2" type="ORF">PQU92_04955</name>
</gene>
<protein>
    <submittedName>
        <fullName evidence="2">WcbI family polysaccharide biosynthesis putative acetyltransferase</fullName>
    </submittedName>
</protein>
<dbReference type="Pfam" id="PF18588">
    <property type="entry name" value="WcbI"/>
    <property type="match status" value="1"/>
</dbReference>
<evidence type="ECO:0000259" key="1">
    <source>
        <dbReference type="Pfam" id="PF18588"/>
    </source>
</evidence>
<keyword evidence="3" id="KW-1185">Reference proteome</keyword>
<name>A0ABT5HRP0_9CAUL</name>
<comment type="caution">
    <text evidence="2">The sequence shown here is derived from an EMBL/GenBank/DDBJ whole genome shotgun (WGS) entry which is preliminary data.</text>
</comment>
<accession>A0ABT5HRP0</accession>
<organism evidence="2 3">
    <name type="scientific">Asticcacaulis aquaticus</name>
    <dbReference type="NCBI Taxonomy" id="2984212"/>
    <lineage>
        <taxon>Bacteria</taxon>
        <taxon>Pseudomonadati</taxon>
        <taxon>Pseudomonadota</taxon>
        <taxon>Alphaproteobacteria</taxon>
        <taxon>Caulobacterales</taxon>
        <taxon>Caulobacteraceae</taxon>
        <taxon>Asticcacaulis</taxon>
    </lineage>
</organism>
<dbReference type="InterPro" id="IPR041307">
    <property type="entry name" value="WcbI"/>
</dbReference>